<name>A0A4W3GZI5_CALMI</name>
<dbReference type="Gene3D" id="1.20.1560.10">
    <property type="entry name" value="ABC transporter type 1, transmembrane domain"/>
    <property type="match status" value="1"/>
</dbReference>
<protein>
    <submittedName>
        <fullName evidence="6">Antigen peptide transporter 2-like</fullName>
    </submittedName>
</protein>
<dbReference type="AlphaFoldDB" id="A0A4W3GZI5"/>
<feature type="domain" description="ABC transmembrane type-1" evidence="5">
    <location>
        <begin position="1"/>
        <end position="132"/>
    </location>
</feature>
<evidence type="ECO:0000313" key="7">
    <source>
        <dbReference type="Proteomes" id="UP000314986"/>
    </source>
</evidence>
<dbReference type="Pfam" id="PF00664">
    <property type="entry name" value="ABC_membrane"/>
    <property type="match status" value="1"/>
</dbReference>
<dbReference type="Proteomes" id="UP000314986">
    <property type="component" value="Unassembled WGS sequence"/>
</dbReference>
<keyword evidence="3" id="KW-1133">Transmembrane helix</keyword>
<dbReference type="GO" id="GO:0005524">
    <property type="term" value="F:ATP binding"/>
    <property type="evidence" value="ECO:0007669"/>
    <property type="project" value="InterPro"/>
</dbReference>
<dbReference type="GeneTree" id="ENSGT00940000155431"/>
<dbReference type="Ensembl" id="ENSCMIT00000008575.1">
    <property type="protein sequence ID" value="ENSCMIP00000008337.1"/>
    <property type="gene ID" value="ENSCMIG00000004480.1"/>
</dbReference>
<evidence type="ECO:0000256" key="1">
    <source>
        <dbReference type="ARBA" id="ARBA00004141"/>
    </source>
</evidence>
<evidence type="ECO:0000256" key="3">
    <source>
        <dbReference type="ARBA" id="ARBA00022989"/>
    </source>
</evidence>
<dbReference type="GO" id="GO:0016020">
    <property type="term" value="C:membrane"/>
    <property type="evidence" value="ECO:0007669"/>
    <property type="project" value="UniProtKB-SubCell"/>
</dbReference>
<keyword evidence="7" id="KW-1185">Reference proteome</keyword>
<reference evidence="7" key="3">
    <citation type="journal article" date="2014" name="Nature">
        <title>Elephant shark genome provides unique insights into gnathostome evolution.</title>
        <authorList>
            <consortium name="International Elephant Shark Genome Sequencing Consortium"/>
            <person name="Venkatesh B."/>
            <person name="Lee A.P."/>
            <person name="Ravi V."/>
            <person name="Maurya A.K."/>
            <person name="Lian M.M."/>
            <person name="Swann J.B."/>
            <person name="Ohta Y."/>
            <person name="Flajnik M.F."/>
            <person name="Sutoh Y."/>
            <person name="Kasahara M."/>
            <person name="Hoon S."/>
            <person name="Gangu V."/>
            <person name="Roy S.W."/>
            <person name="Irimia M."/>
            <person name="Korzh V."/>
            <person name="Kondrychyn I."/>
            <person name="Lim Z.W."/>
            <person name="Tay B.H."/>
            <person name="Tohari S."/>
            <person name="Kong K.W."/>
            <person name="Ho S."/>
            <person name="Lorente-Galdos B."/>
            <person name="Quilez J."/>
            <person name="Marques-Bonet T."/>
            <person name="Raney B.J."/>
            <person name="Ingham P.W."/>
            <person name="Tay A."/>
            <person name="Hillier L.W."/>
            <person name="Minx P."/>
            <person name="Boehm T."/>
            <person name="Wilson R.K."/>
            <person name="Brenner S."/>
            <person name="Warren W.C."/>
        </authorList>
    </citation>
    <scope>NUCLEOTIDE SEQUENCE [LARGE SCALE GENOMIC DNA]</scope>
</reference>
<evidence type="ECO:0000256" key="2">
    <source>
        <dbReference type="ARBA" id="ARBA00022692"/>
    </source>
</evidence>
<reference evidence="7" key="1">
    <citation type="journal article" date="2006" name="Science">
        <title>Ancient noncoding elements conserved in the human genome.</title>
        <authorList>
            <person name="Venkatesh B."/>
            <person name="Kirkness E.F."/>
            <person name="Loh Y.H."/>
            <person name="Halpern A.L."/>
            <person name="Lee A.P."/>
            <person name="Johnson J."/>
            <person name="Dandona N."/>
            <person name="Viswanathan L.D."/>
            <person name="Tay A."/>
            <person name="Venter J.C."/>
            <person name="Strausberg R.L."/>
            <person name="Brenner S."/>
        </authorList>
    </citation>
    <scope>NUCLEOTIDE SEQUENCE [LARGE SCALE GENOMIC DNA]</scope>
</reference>
<comment type="subcellular location">
    <subcellularLocation>
        <location evidence="1">Membrane</location>
        <topology evidence="1">Multi-pass membrane protein</topology>
    </subcellularLocation>
</comment>
<dbReference type="PANTHER" id="PTHR43394">
    <property type="entry name" value="ATP-DEPENDENT PERMEASE MDL1, MITOCHONDRIAL"/>
    <property type="match status" value="1"/>
</dbReference>
<dbReference type="InParanoid" id="A0A4W3GZI5"/>
<organism evidence="6 7">
    <name type="scientific">Callorhinchus milii</name>
    <name type="common">Ghost shark</name>
    <dbReference type="NCBI Taxonomy" id="7868"/>
    <lineage>
        <taxon>Eukaryota</taxon>
        <taxon>Metazoa</taxon>
        <taxon>Chordata</taxon>
        <taxon>Craniata</taxon>
        <taxon>Vertebrata</taxon>
        <taxon>Chondrichthyes</taxon>
        <taxon>Holocephali</taxon>
        <taxon>Chimaeriformes</taxon>
        <taxon>Callorhinchidae</taxon>
        <taxon>Callorhinchus</taxon>
    </lineage>
</organism>
<keyword evidence="2" id="KW-0812">Transmembrane</keyword>
<evidence type="ECO:0000259" key="5">
    <source>
        <dbReference type="PROSITE" id="PS50929"/>
    </source>
</evidence>
<accession>A0A4W3GZI5</accession>
<evidence type="ECO:0000256" key="4">
    <source>
        <dbReference type="ARBA" id="ARBA00023136"/>
    </source>
</evidence>
<reference evidence="6" key="4">
    <citation type="submission" date="2025-08" db="UniProtKB">
        <authorList>
            <consortium name="Ensembl"/>
        </authorList>
    </citation>
    <scope>IDENTIFICATION</scope>
</reference>
<dbReference type="PANTHER" id="PTHR43394:SF14">
    <property type="entry name" value="TRANSPORTER 2, ATP BINDING CASSETTE SUBFAMILY B"/>
    <property type="match status" value="1"/>
</dbReference>
<dbReference type="PROSITE" id="PS50929">
    <property type="entry name" value="ABC_TM1F"/>
    <property type="match status" value="1"/>
</dbReference>
<reference evidence="7" key="2">
    <citation type="journal article" date="2007" name="PLoS Biol.">
        <title>Survey sequencing and comparative analysis of the elephant shark (Callorhinchus milii) genome.</title>
        <authorList>
            <person name="Venkatesh B."/>
            <person name="Kirkness E.F."/>
            <person name="Loh Y.H."/>
            <person name="Halpern A.L."/>
            <person name="Lee A.P."/>
            <person name="Johnson J."/>
            <person name="Dandona N."/>
            <person name="Viswanathan L.D."/>
            <person name="Tay A."/>
            <person name="Venter J.C."/>
            <person name="Strausberg R.L."/>
            <person name="Brenner S."/>
        </authorList>
    </citation>
    <scope>NUCLEOTIDE SEQUENCE [LARGE SCALE GENOMIC DNA]</scope>
</reference>
<dbReference type="GO" id="GO:0015421">
    <property type="term" value="F:ABC-type oligopeptide transporter activity"/>
    <property type="evidence" value="ECO:0007669"/>
    <property type="project" value="TreeGrafter"/>
</dbReference>
<keyword evidence="4" id="KW-0472">Membrane</keyword>
<proteinExistence type="predicted"/>
<dbReference type="InterPro" id="IPR011527">
    <property type="entry name" value="ABC1_TM_dom"/>
</dbReference>
<sequence length="144" mass="16609">MDTTLMSDSITLNINILLRSLVKTIGILSFMFSLSWQLTLLTLIEIPLTTIIQKLYSQYHQKLLTQVQDSIAYSSELAAETVSGIRTVRSFAMEDEEFGLYQDRLMDTQKLKNKRDLIRAVYLLCLKVCSWVEYQCHTQGAEVY</sequence>
<dbReference type="InterPro" id="IPR036640">
    <property type="entry name" value="ABC1_TM_sf"/>
</dbReference>
<dbReference type="InterPro" id="IPR039421">
    <property type="entry name" value="Type_1_exporter"/>
</dbReference>
<dbReference type="STRING" id="7868.ENSCMIP00000008337"/>
<reference evidence="6" key="5">
    <citation type="submission" date="2025-09" db="UniProtKB">
        <authorList>
            <consortium name="Ensembl"/>
        </authorList>
    </citation>
    <scope>IDENTIFICATION</scope>
</reference>
<dbReference type="SUPFAM" id="SSF90123">
    <property type="entry name" value="ABC transporter transmembrane region"/>
    <property type="match status" value="1"/>
</dbReference>
<evidence type="ECO:0000313" key="6">
    <source>
        <dbReference type="Ensembl" id="ENSCMIP00000008337.1"/>
    </source>
</evidence>